<dbReference type="CDD" id="cd14014">
    <property type="entry name" value="STKc_PknB_like"/>
    <property type="match status" value="1"/>
</dbReference>
<dbReference type="EMBL" id="BAABJE010000015">
    <property type="protein sequence ID" value="GAA4800869.1"/>
    <property type="molecule type" value="Genomic_DNA"/>
</dbReference>
<dbReference type="RefSeq" id="WP_345304080.1">
    <property type="nucleotide sequence ID" value="NZ_BAABJE010000015.1"/>
</dbReference>
<dbReference type="PANTHER" id="PTHR43289:SF34">
    <property type="entry name" value="SERINE_THREONINE-PROTEIN KINASE YBDM-RELATED"/>
    <property type="match status" value="1"/>
</dbReference>
<keyword evidence="4 5" id="KW-0067">ATP-binding</keyword>
<protein>
    <recommendedName>
        <fullName evidence="6">Protein kinase domain-containing protein</fullName>
    </recommendedName>
</protein>
<dbReference type="Gene3D" id="3.30.200.20">
    <property type="entry name" value="Phosphorylase Kinase, domain 1"/>
    <property type="match status" value="1"/>
</dbReference>
<keyword evidence="8" id="KW-1185">Reference proteome</keyword>
<dbReference type="InterPro" id="IPR011009">
    <property type="entry name" value="Kinase-like_dom_sf"/>
</dbReference>
<dbReference type="Proteomes" id="UP001499959">
    <property type="component" value="Unassembled WGS sequence"/>
</dbReference>
<feature type="binding site" evidence="5">
    <location>
        <position position="116"/>
    </location>
    <ligand>
        <name>ATP</name>
        <dbReference type="ChEBI" id="CHEBI:30616"/>
    </ligand>
</feature>
<evidence type="ECO:0000256" key="1">
    <source>
        <dbReference type="ARBA" id="ARBA00022679"/>
    </source>
</evidence>
<dbReference type="PROSITE" id="PS50011">
    <property type="entry name" value="PROTEIN_KINASE_DOM"/>
    <property type="match status" value="1"/>
</dbReference>
<dbReference type="InterPro" id="IPR000719">
    <property type="entry name" value="Prot_kinase_dom"/>
</dbReference>
<gene>
    <name evidence="7" type="ORF">GCM10023307_29220</name>
</gene>
<dbReference type="Pfam" id="PF00069">
    <property type="entry name" value="Pkinase"/>
    <property type="match status" value="1"/>
</dbReference>
<dbReference type="PROSITE" id="PS00107">
    <property type="entry name" value="PROTEIN_KINASE_ATP"/>
    <property type="match status" value="1"/>
</dbReference>
<evidence type="ECO:0000256" key="4">
    <source>
        <dbReference type="ARBA" id="ARBA00022840"/>
    </source>
</evidence>
<name>A0ABP9BVQ9_9GAMM</name>
<sequence length="930" mass="101884">MNVLPCPPADWPRFSALLDQCLELEPAARSAWLDALPDNDLRFRDALQALLLRGERRSGDWLQTPAAAVDAQPPAFVEGERIGPWRLLRPLGSGGMGAVWLAARADGAYQREVALKLPHAHLLGGALRERFGRERDILAALSDPRIARFYDSGIDGEQPWLALEYVEGTPITQYCEHRALSVRERVALLREVAAAVQAAHARLIVHRDLKPANVMATEDGQIKLLDFGIAKLLDDDPADSDLTQLGGRAATPDYAAPEQLDGSPITVATDVYALGVMLYELLTGARPFPVRSRLGRMVEARHDAPLASTRVSGKRRGELTGDLDAILAKAMEPDPAKRYGSVEAFSAELARYLAHQPIQARRIGRWRRAAKFVHRHRQGVAVAAMLALAMGAGLAGVLWQSQRAAEEARRASAIKDFLIEIFAASDPRTASDQPRGNITAKALLDAGAAKIESRFADDPELQIELLRTIADLYAQLGEDARYEALQALQLKKVRERFGPLHPNILNGAVESAQRACSQGEHAICAARVAEADRQLTASGDEDPHLRAQWWLARGLQLQGEDGRIDETERAYASAVELYRRHDPRSRGMVTALQELATFYTSMKLDHARAIAAYNETLALAESLPDRNDAELQTLYGNLGLAHQQLGQFAEAAEAFRTSADYADRTSGAEFPTAWVPRVNAARTLHLSGQREAAHREFARLLPLLPADGRHATDVATVREVYGERLSSEGRPELAIPQLEAALALYARQTVHSFKLRLVRRYLGEAYARAGRDADAGRMLKASLDEYLQQQSDSDQPVMAIRESWGRWLLERGRLDEARAQFDSVVAHADGRSFAHVALAHGGLARIALAETRTADALRESGAAIAGWKDVTGFRDVRMGPYLQRIHADALAANGQLAAAQAEEDAAAAASVRYDAPGVATTQRRRMAAQR</sequence>
<evidence type="ECO:0000313" key="8">
    <source>
        <dbReference type="Proteomes" id="UP001499959"/>
    </source>
</evidence>
<dbReference type="SUPFAM" id="SSF56112">
    <property type="entry name" value="Protein kinase-like (PK-like)"/>
    <property type="match status" value="1"/>
</dbReference>
<keyword evidence="3" id="KW-0418">Kinase</keyword>
<dbReference type="SMART" id="SM00220">
    <property type="entry name" value="S_TKc"/>
    <property type="match status" value="1"/>
</dbReference>
<evidence type="ECO:0000256" key="5">
    <source>
        <dbReference type="PROSITE-ProRule" id="PRU10141"/>
    </source>
</evidence>
<comment type="caution">
    <text evidence="7">The sequence shown here is derived from an EMBL/GenBank/DDBJ whole genome shotgun (WGS) entry which is preliminary data.</text>
</comment>
<dbReference type="Gene3D" id="1.10.510.10">
    <property type="entry name" value="Transferase(Phosphotransferase) domain 1"/>
    <property type="match status" value="1"/>
</dbReference>
<evidence type="ECO:0000256" key="3">
    <source>
        <dbReference type="ARBA" id="ARBA00022777"/>
    </source>
</evidence>
<dbReference type="InterPro" id="IPR017441">
    <property type="entry name" value="Protein_kinase_ATP_BS"/>
</dbReference>
<dbReference type="PANTHER" id="PTHR43289">
    <property type="entry name" value="MITOGEN-ACTIVATED PROTEIN KINASE KINASE KINASE 20-RELATED"/>
    <property type="match status" value="1"/>
</dbReference>
<keyword evidence="1" id="KW-0808">Transferase</keyword>
<accession>A0ABP9BVQ9</accession>
<dbReference type="Gene3D" id="1.25.40.10">
    <property type="entry name" value="Tetratricopeptide repeat domain"/>
    <property type="match status" value="2"/>
</dbReference>
<evidence type="ECO:0000313" key="7">
    <source>
        <dbReference type="EMBL" id="GAA4800869.1"/>
    </source>
</evidence>
<organism evidence="7 8">
    <name type="scientific">Lysobacter hankyongensis</name>
    <dbReference type="NCBI Taxonomy" id="1176535"/>
    <lineage>
        <taxon>Bacteria</taxon>
        <taxon>Pseudomonadati</taxon>
        <taxon>Pseudomonadota</taxon>
        <taxon>Gammaproteobacteria</taxon>
        <taxon>Lysobacterales</taxon>
        <taxon>Lysobacteraceae</taxon>
        <taxon>Lysobacter</taxon>
    </lineage>
</organism>
<keyword evidence="2 5" id="KW-0547">Nucleotide-binding</keyword>
<proteinExistence type="predicted"/>
<dbReference type="InterPro" id="IPR011990">
    <property type="entry name" value="TPR-like_helical_dom_sf"/>
</dbReference>
<feature type="domain" description="Protein kinase" evidence="6">
    <location>
        <begin position="85"/>
        <end position="353"/>
    </location>
</feature>
<evidence type="ECO:0000259" key="6">
    <source>
        <dbReference type="PROSITE" id="PS50011"/>
    </source>
</evidence>
<reference evidence="8" key="1">
    <citation type="journal article" date="2019" name="Int. J. Syst. Evol. Microbiol.">
        <title>The Global Catalogue of Microorganisms (GCM) 10K type strain sequencing project: providing services to taxonomists for standard genome sequencing and annotation.</title>
        <authorList>
            <consortium name="The Broad Institute Genomics Platform"/>
            <consortium name="The Broad Institute Genome Sequencing Center for Infectious Disease"/>
            <person name="Wu L."/>
            <person name="Ma J."/>
        </authorList>
    </citation>
    <scope>NUCLEOTIDE SEQUENCE [LARGE SCALE GENOMIC DNA]</scope>
    <source>
        <strain evidence="8">JCM 18204</strain>
    </source>
</reference>
<evidence type="ECO:0000256" key="2">
    <source>
        <dbReference type="ARBA" id="ARBA00022741"/>
    </source>
</evidence>
<dbReference type="SUPFAM" id="SSF48452">
    <property type="entry name" value="TPR-like"/>
    <property type="match status" value="2"/>
</dbReference>